<dbReference type="PANTHER" id="PTHR47894:SF1">
    <property type="entry name" value="HTH-TYPE TRANSCRIPTIONAL REGULATOR VQSM"/>
    <property type="match status" value="1"/>
</dbReference>
<dbReference type="Pfam" id="PF12625">
    <property type="entry name" value="Arabinose_bd"/>
    <property type="match status" value="1"/>
</dbReference>
<dbReference type="AlphaFoldDB" id="R8XZU4"/>
<evidence type="ECO:0000256" key="3">
    <source>
        <dbReference type="ARBA" id="ARBA00023163"/>
    </source>
</evidence>
<keyword evidence="2" id="KW-0238">DNA-binding</keyword>
<evidence type="ECO:0000256" key="2">
    <source>
        <dbReference type="ARBA" id="ARBA00023125"/>
    </source>
</evidence>
<evidence type="ECO:0000259" key="4">
    <source>
        <dbReference type="PROSITE" id="PS01124"/>
    </source>
</evidence>
<evidence type="ECO:0000313" key="6">
    <source>
        <dbReference type="Proteomes" id="UP000014041"/>
    </source>
</evidence>
<keyword evidence="3" id="KW-0804">Transcription</keyword>
<dbReference type="Pfam" id="PF12833">
    <property type="entry name" value="HTH_18"/>
    <property type="match status" value="1"/>
</dbReference>
<dbReference type="GO" id="GO:0000976">
    <property type="term" value="F:transcription cis-regulatory region binding"/>
    <property type="evidence" value="ECO:0007669"/>
    <property type="project" value="TreeGrafter"/>
</dbReference>
<dbReference type="PROSITE" id="PS01124">
    <property type="entry name" value="HTH_ARAC_FAMILY_2"/>
    <property type="match status" value="1"/>
</dbReference>
<dbReference type="PATRIC" id="fig|1217690.3.peg.1819"/>
<comment type="caution">
    <text evidence="5">The sequence shown here is derived from an EMBL/GenBank/DDBJ whole genome shotgun (WGS) entry which is preliminary data.</text>
</comment>
<dbReference type="GO" id="GO:0003700">
    <property type="term" value="F:DNA-binding transcription factor activity"/>
    <property type="evidence" value="ECO:0007669"/>
    <property type="project" value="InterPro"/>
</dbReference>
<feature type="domain" description="HTH araC/xylS-type" evidence="4">
    <location>
        <begin position="254"/>
        <end position="350"/>
    </location>
</feature>
<keyword evidence="1" id="KW-0805">Transcription regulation</keyword>
<dbReference type="HOGENOM" id="CLU_047522_1_3_6"/>
<dbReference type="PANTHER" id="PTHR47894">
    <property type="entry name" value="HTH-TYPE TRANSCRIPTIONAL REGULATOR GADX"/>
    <property type="match status" value="1"/>
</dbReference>
<dbReference type="GO" id="GO:0005829">
    <property type="term" value="C:cytosol"/>
    <property type="evidence" value="ECO:0007669"/>
    <property type="project" value="TreeGrafter"/>
</dbReference>
<dbReference type="InterPro" id="IPR018060">
    <property type="entry name" value="HTH_AraC"/>
</dbReference>
<dbReference type="SMART" id="SM00342">
    <property type="entry name" value="HTH_ARAC"/>
    <property type="match status" value="1"/>
</dbReference>
<dbReference type="Proteomes" id="UP000014041">
    <property type="component" value="Unassembled WGS sequence"/>
</dbReference>
<protein>
    <recommendedName>
        <fullName evidence="4">HTH araC/xylS-type domain-containing protein</fullName>
    </recommendedName>
</protein>
<gene>
    <name evidence="5" type="ORF">F935_01834</name>
</gene>
<dbReference type="InterPro" id="IPR032687">
    <property type="entry name" value="AraC-type_N"/>
</dbReference>
<proteinExistence type="predicted"/>
<evidence type="ECO:0000313" key="5">
    <source>
        <dbReference type="EMBL" id="EOQ62745.1"/>
    </source>
</evidence>
<dbReference type="EMBL" id="APQJ01000008">
    <property type="protein sequence ID" value="EOQ62745.1"/>
    <property type="molecule type" value="Genomic_DNA"/>
</dbReference>
<accession>R8XZU4</accession>
<dbReference type="SUPFAM" id="SSF46689">
    <property type="entry name" value="Homeodomain-like"/>
    <property type="match status" value="1"/>
</dbReference>
<name>R8XZU4_ACICA</name>
<evidence type="ECO:0000256" key="1">
    <source>
        <dbReference type="ARBA" id="ARBA00023015"/>
    </source>
</evidence>
<organism evidence="5 6">
    <name type="scientific">Acinetobacter calcoaceticus ANC 3811</name>
    <dbReference type="NCBI Taxonomy" id="1217690"/>
    <lineage>
        <taxon>Bacteria</taxon>
        <taxon>Pseudomonadati</taxon>
        <taxon>Pseudomonadota</taxon>
        <taxon>Gammaproteobacteria</taxon>
        <taxon>Moraxellales</taxon>
        <taxon>Moraxellaceae</taxon>
        <taxon>Acinetobacter</taxon>
        <taxon>Acinetobacter calcoaceticus/baumannii complex</taxon>
    </lineage>
</organism>
<sequence length="358" mass="41621">MARMTIALHKKLEGTCEVKVLVGLVNHFLDHANFFGIERRELLLQSTLTEEQLSDSNQCIPLYYFERIIAYTYSICNDPTIALSFFKKMDSTAYGVLGHLVPLSSSLYKAIETLKEFQPLIGCIGDISLQIESEAIYWKWKCRSTDPVFSRCANEYNLSWWLSLIRLVRNEEYCILKAVHFAHSLAKPELQNYYDEFFGCPVYFNQKETALVLSPKSLNMALKTENAGLYDSVRLFASKLLEQQRGEQTFIQQTKAKIYLLLHYDRLSRENVAELLGINVRTLSRKLQLEESSYSKLLDEVRIELAENFLENYQHSILFISKSLGFYTSHSFISWFKLQTNLTPNQYRKSLKRKAIED</sequence>
<dbReference type="InterPro" id="IPR009057">
    <property type="entry name" value="Homeodomain-like_sf"/>
</dbReference>
<dbReference type="Gene3D" id="1.10.10.60">
    <property type="entry name" value="Homeodomain-like"/>
    <property type="match status" value="1"/>
</dbReference>
<reference evidence="5 6" key="1">
    <citation type="submission" date="2013-02" db="EMBL/GenBank/DDBJ databases">
        <title>The Genome Sequence of Acinetobacter sp. ANC 3811.</title>
        <authorList>
            <consortium name="The Broad Institute Genome Sequencing Platform"/>
            <consortium name="The Broad Institute Genome Sequencing Center for Infectious Disease"/>
            <person name="Cerqueira G."/>
            <person name="Feldgarden M."/>
            <person name="Courvalin P."/>
            <person name="Perichon B."/>
            <person name="Grillot-Courvalin C."/>
            <person name="Clermont D."/>
            <person name="Rocha E."/>
            <person name="Yoon E.-J."/>
            <person name="Nemec A."/>
            <person name="Walker B."/>
            <person name="Young S.K."/>
            <person name="Zeng Q."/>
            <person name="Gargeya S."/>
            <person name="Fitzgerald M."/>
            <person name="Haas B."/>
            <person name="Abouelleil A."/>
            <person name="Alvarado L."/>
            <person name="Arachchi H.M."/>
            <person name="Berlin A.M."/>
            <person name="Chapman S.B."/>
            <person name="Dewar J."/>
            <person name="Goldberg J."/>
            <person name="Griggs A."/>
            <person name="Gujja S."/>
            <person name="Hansen M."/>
            <person name="Howarth C."/>
            <person name="Imamovic A."/>
            <person name="Larimer J."/>
            <person name="McCowan C."/>
            <person name="Murphy C."/>
            <person name="Neiman D."/>
            <person name="Pearson M."/>
            <person name="Priest M."/>
            <person name="Roberts A."/>
            <person name="Saif S."/>
            <person name="Shea T."/>
            <person name="Sisk P."/>
            <person name="Sykes S."/>
            <person name="Wortman J."/>
            <person name="Nusbaum C."/>
            <person name="Birren B."/>
        </authorList>
    </citation>
    <scope>NUCLEOTIDE SEQUENCE [LARGE SCALE GENOMIC DNA]</scope>
    <source>
        <strain evidence="5 6">ANC 3811</strain>
    </source>
</reference>